<evidence type="ECO:0000256" key="6">
    <source>
        <dbReference type="ARBA" id="ARBA00052005"/>
    </source>
</evidence>
<evidence type="ECO:0000256" key="1">
    <source>
        <dbReference type="ARBA" id="ARBA00011738"/>
    </source>
</evidence>
<evidence type="ECO:0000256" key="5">
    <source>
        <dbReference type="ARBA" id="ARBA00023270"/>
    </source>
</evidence>
<dbReference type="GO" id="GO:0005829">
    <property type="term" value="C:cytosol"/>
    <property type="evidence" value="ECO:0007669"/>
    <property type="project" value="TreeGrafter"/>
</dbReference>
<dbReference type="Pfam" id="PF00702">
    <property type="entry name" value="Hydrolase"/>
    <property type="match status" value="1"/>
</dbReference>
<evidence type="ECO:0000256" key="2">
    <source>
        <dbReference type="ARBA" id="ARBA00022723"/>
    </source>
</evidence>
<dbReference type="InterPro" id="IPR036412">
    <property type="entry name" value="HAD-like_sf"/>
</dbReference>
<evidence type="ECO:0000256" key="9">
    <source>
        <dbReference type="HAMAP-Rule" id="MF_01375"/>
    </source>
</evidence>
<dbReference type="PANTHER" id="PTHR43434:SF19">
    <property type="entry name" value="PHOSPHONOACETALDEHYDE HYDROLASE"/>
    <property type="match status" value="1"/>
</dbReference>
<name>A0A9X9X9J5_9PROT</name>
<dbReference type="Proteomes" id="UP001138709">
    <property type="component" value="Unassembled WGS sequence"/>
</dbReference>
<evidence type="ECO:0000313" key="10">
    <source>
        <dbReference type="EMBL" id="MBR0680381.1"/>
    </source>
</evidence>
<dbReference type="HAMAP" id="MF_01375">
    <property type="entry name" value="PhnX"/>
    <property type="match status" value="1"/>
</dbReference>
<comment type="caution">
    <text evidence="10">The sequence shown here is derived from an EMBL/GenBank/DDBJ whole genome shotgun (WGS) entry which is preliminary data.</text>
</comment>
<feature type="binding site" evidence="9">
    <location>
        <position position="10"/>
    </location>
    <ligand>
        <name>Mg(2+)</name>
        <dbReference type="ChEBI" id="CHEBI:18420"/>
    </ligand>
</feature>
<evidence type="ECO:0000256" key="8">
    <source>
        <dbReference type="ARBA" id="ARBA00066472"/>
    </source>
</evidence>
<dbReference type="InterPro" id="IPR006323">
    <property type="entry name" value="Phosphonoacetald_hydro"/>
</dbReference>
<evidence type="ECO:0000256" key="4">
    <source>
        <dbReference type="ARBA" id="ARBA00022842"/>
    </source>
</evidence>
<gene>
    <name evidence="9" type="primary">phnX</name>
    <name evidence="10" type="ORF">GXW74_07775</name>
</gene>
<sequence length="273" mass="28301">MTSIKAVILDWAGTVLDHGSRAPMGAFVEAFARFGVTISIADARGPMGMAKRDHIRMVGTSPAVLAAWRARHGRDFGEADIDAIFEVFEPLNVAAVEAHSALIPGAAEALAWCAARGIRIGSTTGYTRPIMDRLAPLAASQGFVPEVTVCAGDLAAGRPAPLQMWLALARMGIWPASSVVKLDDTPPGIGEARAAGCWAVGVALSGNVAGLSTEELAALAPAERDALRREAAELLMRAGAHLVVDSIADLPAAVGHIEARLGGGERPGGWETC</sequence>
<comment type="function">
    <text evidence="7 9">Involved in phosphonate degradation.</text>
</comment>
<dbReference type="SFLD" id="SFLDG01129">
    <property type="entry name" value="C1.5:_HAD__Beta-PGM__Phosphata"/>
    <property type="match status" value="1"/>
</dbReference>
<protein>
    <recommendedName>
        <fullName evidence="8 9">Phosphonoacetaldehyde hydrolase</fullName>
        <shortName evidence="9">Phosphonatase</shortName>
        <ecNumber evidence="8 9">3.11.1.1</ecNumber>
    </recommendedName>
    <alternativeName>
        <fullName evidence="9">Phosphonoacetaldehyde phosphonohydrolase</fullName>
    </alternativeName>
</protein>
<feature type="active site" description="Nucleophile" evidence="9">
    <location>
        <position position="10"/>
    </location>
</feature>
<dbReference type="EMBL" id="JAAEDL010000006">
    <property type="protein sequence ID" value="MBR0680381.1"/>
    <property type="molecule type" value="Genomic_DNA"/>
</dbReference>
<dbReference type="RefSeq" id="WP_211845916.1">
    <property type="nucleotide sequence ID" value="NZ_JAAEDL010000006.1"/>
</dbReference>
<keyword evidence="3 9" id="KW-0378">Hydrolase</keyword>
<reference evidence="10" key="1">
    <citation type="submission" date="2020-01" db="EMBL/GenBank/DDBJ databases">
        <authorList>
            <person name="Rat A."/>
        </authorList>
    </citation>
    <scope>NUCLEOTIDE SEQUENCE</scope>
    <source>
        <strain evidence="10">LMG 31228</strain>
    </source>
</reference>
<dbReference type="FunFam" id="1.10.150.240:FF:000006">
    <property type="entry name" value="Phosphonoacetaldehyde hydrolase"/>
    <property type="match status" value="1"/>
</dbReference>
<keyword evidence="5 9" id="KW-0704">Schiff base</keyword>
<dbReference type="SUPFAM" id="SSF56784">
    <property type="entry name" value="HAD-like"/>
    <property type="match status" value="1"/>
</dbReference>
<dbReference type="PANTHER" id="PTHR43434">
    <property type="entry name" value="PHOSPHOGLYCOLATE PHOSPHATASE"/>
    <property type="match status" value="1"/>
</dbReference>
<accession>A0A9X9X9J5</accession>
<reference evidence="10" key="2">
    <citation type="journal article" date="2021" name="Syst. Appl. Microbiol.">
        <title>Roseomonas hellenica sp. nov., isolated from roots of wild-growing Alkanna tinctoria.</title>
        <authorList>
            <person name="Rat A."/>
            <person name="Naranjo H.D."/>
            <person name="Lebbe L."/>
            <person name="Cnockaert M."/>
            <person name="Krigas N."/>
            <person name="Grigoriadou K."/>
            <person name="Maloupa E."/>
            <person name="Willems A."/>
        </authorList>
    </citation>
    <scope>NUCLEOTIDE SEQUENCE</scope>
    <source>
        <strain evidence="10">LMG 31228</strain>
    </source>
</reference>
<dbReference type="InterPro" id="IPR050155">
    <property type="entry name" value="HAD-like_hydrolase_sf"/>
</dbReference>
<feature type="binding site" evidence="9">
    <location>
        <position position="12"/>
    </location>
    <ligand>
        <name>Mg(2+)</name>
        <dbReference type="ChEBI" id="CHEBI:18420"/>
    </ligand>
</feature>
<feature type="binding site" evidence="9">
    <location>
        <position position="184"/>
    </location>
    <ligand>
        <name>Mg(2+)</name>
        <dbReference type="ChEBI" id="CHEBI:18420"/>
    </ligand>
</feature>
<comment type="cofactor">
    <cofactor evidence="9">
        <name>Mg(2+)</name>
        <dbReference type="ChEBI" id="CHEBI:18420"/>
    </cofactor>
    <text evidence="9">Binds 1 Mg(2+) ion per subunit.</text>
</comment>
<feature type="active site" description="Schiff-base intermediate with substrate" evidence="9">
    <location>
        <position position="51"/>
    </location>
</feature>
<dbReference type="AlphaFoldDB" id="A0A9X9X9J5"/>
<evidence type="ECO:0000256" key="7">
    <source>
        <dbReference type="ARBA" id="ARBA00056573"/>
    </source>
</evidence>
<dbReference type="GO" id="GO:0050194">
    <property type="term" value="F:phosphonoacetaldehyde hydrolase activity"/>
    <property type="evidence" value="ECO:0007669"/>
    <property type="project" value="UniProtKB-UniRule"/>
</dbReference>
<dbReference type="GO" id="GO:0008967">
    <property type="term" value="F:phosphoglycolate phosphatase activity"/>
    <property type="evidence" value="ECO:0007669"/>
    <property type="project" value="TreeGrafter"/>
</dbReference>
<dbReference type="NCBIfam" id="TIGR01422">
    <property type="entry name" value="phosphonatase"/>
    <property type="match status" value="1"/>
</dbReference>
<dbReference type="GO" id="GO:0019700">
    <property type="term" value="P:organic phosphonate catabolic process"/>
    <property type="evidence" value="ECO:0007669"/>
    <property type="project" value="InterPro"/>
</dbReference>
<dbReference type="SFLD" id="SFLDS00003">
    <property type="entry name" value="Haloacid_Dehalogenase"/>
    <property type="match status" value="1"/>
</dbReference>
<comment type="similarity">
    <text evidence="9">Belongs to the HAD-like hydrolase superfamily. PhnX family.</text>
</comment>
<keyword evidence="11" id="KW-1185">Reference proteome</keyword>
<dbReference type="InterPro" id="IPR023214">
    <property type="entry name" value="HAD_sf"/>
</dbReference>
<dbReference type="Gene3D" id="3.40.50.1000">
    <property type="entry name" value="HAD superfamily/HAD-like"/>
    <property type="match status" value="1"/>
</dbReference>
<dbReference type="InterPro" id="IPR023198">
    <property type="entry name" value="PGP-like_dom2"/>
</dbReference>
<comment type="catalytic activity">
    <reaction evidence="6 9">
        <text>phosphonoacetaldehyde + H2O = acetaldehyde + phosphate + H(+)</text>
        <dbReference type="Rhea" id="RHEA:18905"/>
        <dbReference type="ChEBI" id="CHEBI:15343"/>
        <dbReference type="ChEBI" id="CHEBI:15377"/>
        <dbReference type="ChEBI" id="CHEBI:15378"/>
        <dbReference type="ChEBI" id="CHEBI:43474"/>
        <dbReference type="ChEBI" id="CHEBI:58383"/>
        <dbReference type="EC" id="3.11.1.1"/>
    </reaction>
</comment>
<evidence type="ECO:0000256" key="3">
    <source>
        <dbReference type="ARBA" id="ARBA00022801"/>
    </source>
</evidence>
<comment type="subunit">
    <text evidence="1 9">Homodimer.</text>
</comment>
<dbReference type="GO" id="GO:0006281">
    <property type="term" value="P:DNA repair"/>
    <property type="evidence" value="ECO:0007669"/>
    <property type="project" value="TreeGrafter"/>
</dbReference>
<dbReference type="Gene3D" id="1.10.150.240">
    <property type="entry name" value="Putative phosphatase, domain 2"/>
    <property type="match status" value="1"/>
</dbReference>
<proteinExistence type="inferred from homology"/>
<organism evidence="10 11">
    <name type="scientific">Neoroseomonas eburnea</name>
    <dbReference type="NCBI Taxonomy" id="1346889"/>
    <lineage>
        <taxon>Bacteria</taxon>
        <taxon>Pseudomonadati</taxon>
        <taxon>Pseudomonadota</taxon>
        <taxon>Alphaproteobacteria</taxon>
        <taxon>Acetobacterales</taxon>
        <taxon>Acetobacteraceae</taxon>
        <taxon>Neoroseomonas</taxon>
    </lineage>
</organism>
<evidence type="ECO:0000313" key="11">
    <source>
        <dbReference type="Proteomes" id="UP001138709"/>
    </source>
</evidence>
<dbReference type="EC" id="3.11.1.1" evidence="8 9"/>
<keyword evidence="2 9" id="KW-0479">Metal-binding</keyword>
<keyword evidence="4 9" id="KW-0460">Magnesium</keyword>
<dbReference type="GO" id="GO:0000287">
    <property type="term" value="F:magnesium ion binding"/>
    <property type="evidence" value="ECO:0007669"/>
    <property type="project" value="UniProtKB-UniRule"/>
</dbReference>